<protein>
    <submittedName>
        <fullName evidence="2">Uncharacterized protein</fullName>
    </submittedName>
</protein>
<evidence type="ECO:0000256" key="1">
    <source>
        <dbReference type="SAM" id="MobiDB-lite"/>
    </source>
</evidence>
<name>A0AAU9CQV6_9BACT</name>
<proteinExistence type="predicted"/>
<evidence type="ECO:0000313" key="3">
    <source>
        <dbReference type="Proteomes" id="UP001348817"/>
    </source>
</evidence>
<dbReference type="AlphaFoldDB" id="A0AAU9CQV6"/>
<dbReference type="RefSeq" id="WP_338391908.1">
    <property type="nucleotide sequence ID" value="NZ_AP025314.1"/>
</dbReference>
<feature type="region of interest" description="Disordered" evidence="1">
    <location>
        <begin position="208"/>
        <end position="237"/>
    </location>
</feature>
<organism evidence="2 3">
    <name type="scientific">Fulvitalea axinellae</name>
    <dbReference type="NCBI Taxonomy" id="1182444"/>
    <lineage>
        <taxon>Bacteria</taxon>
        <taxon>Pseudomonadati</taxon>
        <taxon>Bacteroidota</taxon>
        <taxon>Cytophagia</taxon>
        <taxon>Cytophagales</taxon>
        <taxon>Persicobacteraceae</taxon>
        <taxon>Fulvitalea</taxon>
    </lineage>
</organism>
<sequence>MFLNRDRKSARSHSPPSNTGTATFCDNRPVCQAQRNLQGIINNSQPIQAGFLEKKHAPILDIDLKTDQKYASRAYTHNFTVKPDYIVTEFTRRGRLSRGVLLKPELALFVWQKGGKVAPGYEIEGGKPVFKYRDARIVDTDKEYVERCQMTSSTVEGTCKGKPTEFELIHREGEDISPSEPVAGATALNDYTSSSVFGSKEEFELIHLRGESPEPTAPSPIPTPASPEQPKSLPEQYSFDDINLEDFKKQASVISN</sequence>
<gene>
    <name evidence="2" type="ORF">FUAX_27790</name>
</gene>
<accession>A0AAU9CQV6</accession>
<dbReference type="KEGG" id="fax:FUAX_27790"/>
<feature type="region of interest" description="Disordered" evidence="1">
    <location>
        <begin position="1"/>
        <end position="25"/>
    </location>
</feature>
<evidence type="ECO:0000313" key="2">
    <source>
        <dbReference type="EMBL" id="BDD10347.1"/>
    </source>
</evidence>
<feature type="compositionally biased region" description="Pro residues" evidence="1">
    <location>
        <begin position="215"/>
        <end position="227"/>
    </location>
</feature>
<dbReference type="EMBL" id="AP025314">
    <property type="protein sequence ID" value="BDD10347.1"/>
    <property type="molecule type" value="Genomic_DNA"/>
</dbReference>
<keyword evidence="3" id="KW-1185">Reference proteome</keyword>
<reference evidence="2 3" key="1">
    <citation type="submission" date="2021-12" db="EMBL/GenBank/DDBJ databases">
        <title>Genome sequencing of bacteria with rrn-lacking chromosome and rrn-plasmid.</title>
        <authorList>
            <person name="Anda M."/>
            <person name="Iwasaki W."/>
        </authorList>
    </citation>
    <scope>NUCLEOTIDE SEQUENCE [LARGE SCALE GENOMIC DNA]</scope>
    <source>
        <strain evidence="2 3">DSM 100852</strain>
    </source>
</reference>
<dbReference type="Proteomes" id="UP001348817">
    <property type="component" value="Chromosome"/>
</dbReference>
<feature type="compositionally biased region" description="Polar residues" evidence="1">
    <location>
        <begin position="12"/>
        <end position="24"/>
    </location>
</feature>